<dbReference type="NCBIfam" id="TIGR01452">
    <property type="entry name" value="PGP_euk"/>
    <property type="match status" value="1"/>
</dbReference>
<comment type="caution">
    <text evidence="3">The sequence shown here is derived from an EMBL/GenBank/DDBJ whole genome shotgun (WGS) entry which is preliminary data.</text>
</comment>
<dbReference type="EMBL" id="NWUJ01000012">
    <property type="protein sequence ID" value="PFH32070.1"/>
    <property type="molecule type" value="Genomic_DNA"/>
</dbReference>
<name>A0A2A9M9K5_BESBE</name>
<proteinExistence type="predicted"/>
<dbReference type="GO" id="GO:0016791">
    <property type="term" value="F:phosphatase activity"/>
    <property type="evidence" value="ECO:0007669"/>
    <property type="project" value="InterPro"/>
</dbReference>
<dbReference type="AlphaFoldDB" id="A0A2A9M9K5"/>
<dbReference type="InterPro" id="IPR006357">
    <property type="entry name" value="HAD-SF_hydro_IIA"/>
</dbReference>
<dbReference type="NCBIfam" id="TIGR01460">
    <property type="entry name" value="HAD-SF-IIA"/>
    <property type="match status" value="1"/>
</dbReference>
<reference evidence="3 4" key="1">
    <citation type="submission" date="2017-09" db="EMBL/GenBank/DDBJ databases">
        <title>Genome sequencing of Besnoitia besnoiti strain Bb-Ger1.</title>
        <authorList>
            <person name="Schares G."/>
            <person name="Venepally P."/>
            <person name="Lorenzi H.A."/>
        </authorList>
    </citation>
    <scope>NUCLEOTIDE SEQUENCE [LARGE SCALE GENOMIC DNA]</scope>
    <source>
        <strain evidence="3 4">Bb-Ger1</strain>
    </source>
</reference>
<feature type="compositionally biased region" description="Low complexity" evidence="2">
    <location>
        <begin position="134"/>
        <end position="145"/>
    </location>
</feature>
<evidence type="ECO:0000256" key="2">
    <source>
        <dbReference type="SAM" id="MobiDB-lite"/>
    </source>
</evidence>
<dbReference type="Pfam" id="PF13344">
    <property type="entry name" value="Hydrolase_6"/>
    <property type="match status" value="1"/>
</dbReference>
<dbReference type="PANTHER" id="PTHR19288">
    <property type="entry name" value="4-NITROPHENYLPHOSPHATASE-RELATED"/>
    <property type="match status" value="1"/>
</dbReference>
<dbReference type="InterPro" id="IPR023214">
    <property type="entry name" value="HAD_sf"/>
</dbReference>
<dbReference type="Proteomes" id="UP000224006">
    <property type="component" value="Chromosome XI"/>
</dbReference>
<dbReference type="InterPro" id="IPR006349">
    <property type="entry name" value="PGP_euk"/>
</dbReference>
<keyword evidence="1 3" id="KW-0378">Hydrolase</keyword>
<dbReference type="STRING" id="94643.A0A2A9M9K5"/>
<dbReference type="OrthoDB" id="413953at2759"/>
<feature type="compositionally biased region" description="Low complexity" evidence="2">
    <location>
        <begin position="152"/>
        <end position="164"/>
    </location>
</feature>
<dbReference type="GeneID" id="40307072"/>
<dbReference type="KEGG" id="bbes:BESB_020110"/>
<accession>A0A2A9M9K5</accession>
<gene>
    <name evidence="3" type="ORF">BESB_020110</name>
</gene>
<dbReference type="InterPro" id="IPR036412">
    <property type="entry name" value="HAD-like_sf"/>
</dbReference>
<evidence type="ECO:0000256" key="1">
    <source>
        <dbReference type="ARBA" id="ARBA00022801"/>
    </source>
</evidence>
<feature type="region of interest" description="Disordered" evidence="2">
    <location>
        <begin position="103"/>
        <end position="183"/>
    </location>
</feature>
<protein>
    <submittedName>
        <fullName evidence="3">HAD hydrolase, family IIA protein</fullName>
    </submittedName>
</protein>
<dbReference type="GO" id="GO:0005737">
    <property type="term" value="C:cytoplasm"/>
    <property type="evidence" value="ECO:0007669"/>
    <property type="project" value="TreeGrafter"/>
</dbReference>
<dbReference type="VEuPathDB" id="ToxoDB:BESB_020110"/>
<dbReference type="RefSeq" id="XP_029216079.1">
    <property type="nucleotide sequence ID" value="XM_029360720.1"/>
</dbReference>
<organism evidence="3 4">
    <name type="scientific">Besnoitia besnoiti</name>
    <name type="common">Apicomplexan protozoan</name>
    <dbReference type="NCBI Taxonomy" id="94643"/>
    <lineage>
        <taxon>Eukaryota</taxon>
        <taxon>Sar</taxon>
        <taxon>Alveolata</taxon>
        <taxon>Apicomplexa</taxon>
        <taxon>Conoidasida</taxon>
        <taxon>Coccidia</taxon>
        <taxon>Eucoccidiorida</taxon>
        <taxon>Eimeriorina</taxon>
        <taxon>Sarcocystidae</taxon>
        <taxon>Besnoitia</taxon>
    </lineage>
</organism>
<dbReference type="PANTHER" id="PTHR19288:SF93">
    <property type="entry name" value="FI11325P-RELATED"/>
    <property type="match status" value="1"/>
</dbReference>
<evidence type="ECO:0000313" key="3">
    <source>
        <dbReference type="EMBL" id="PFH32070.1"/>
    </source>
</evidence>
<sequence>MPSEEFHGSANAAGTVPTGSLCNSFKVARVAACSGAVPCRDASPARDSSEEAVSCSICSECIALVADGFCACCGRACGSQSPSTSSTCASRCSAPSESSVASVPVANAQKRQRETDQAASCASSAAAGGGGSSGLSRASGSPLSSPEQNMRSAATSVGAASGSALPTGGASPQGGTPQSPLDASRSLVRDLGTFPSWWLQKRERFLEQQRRLVAALPSISPVTFTEDQKDILEALKGLGYRVVGEHAREALEDFVSRYDSFVFDVDGVLLMGTQRLAGVADALQALRQRGKRLMFVTNSASKSRQICVDLLTKVGIEAYPEEVICSSYAAAQYVRTTHPDVKKVMIIGEKGLELEFREAGIEIVRAETHAQQPPGAAADSSPLSIRSEADFAALAETLDPAVGAVAIGWDRDLTFAKLCLASLYLQRDDGALPFIAANRDAFDVIRGAKMPANGAGVVALELCSSRQAFCVGKPSVWLAQFLLSKYRLEPRRTLVCGDRLDTDIAFGKNAGADTCVVFTGCTTVEDLAAMPPTHAAAPTFVIPHIGVLQALKNENEATGEEAATRQNGDSA</sequence>
<keyword evidence="4" id="KW-1185">Reference proteome</keyword>
<dbReference type="Pfam" id="PF13242">
    <property type="entry name" value="Hydrolase_like"/>
    <property type="match status" value="1"/>
</dbReference>
<dbReference type="Gene3D" id="3.40.50.1000">
    <property type="entry name" value="HAD superfamily/HAD-like"/>
    <property type="match status" value="2"/>
</dbReference>
<dbReference type="SUPFAM" id="SSF56784">
    <property type="entry name" value="HAD-like"/>
    <property type="match status" value="1"/>
</dbReference>
<evidence type="ECO:0000313" key="4">
    <source>
        <dbReference type="Proteomes" id="UP000224006"/>
    </source>
</evidence>